<dbReference type="Proteomes" id="UP000241421">
    <property type="component" value="Unassembled WGS sequence"/>
</dbReference>
<proteinExistence type="predicted"/>
<dbReference type="OrthoDB" id="5296580at2"/>
<gene>
    <name evidence="1" type="ORF">C7C56_004600</name>
</gene>
<dbReference type="EMBL" id="PXWF02000063">
    <property type="protein sequence ID" value="PWF54838.1"/>
    <property type="molecule type" value="Genomic_DNA"/>
</dbReference>
<comment type="caution">
    <text evidence="1">The sequence shown here is derived from an EMBL/GenBank/DDBJ whole genome shotgun (WGS) entry which is preliminary data.</text>
</comment>
<name>A0A2U2I4U9_9BURK</name>
<evidence type="ECO:0000313" key="1">
    <source>
        <dbReference type="EMBL" id="PWF54838.1"/>
    </source>
</evidence>
<protein>
    <submittedName>
        <fullName evidence="1">Pilus assembly protein PilP</fullName>
    </submittedName>
</protein>
<dbReference type="Pfam" id="PF04351">
    <property type="entry name" value="PilP"/>
    <property type="match status" value="1"/>
</dbReference>
<keyword evidence="2" id="KW-1185">Reference proteome</keyword>
<dbReference type="InterPro" id="IPR007446">
    <property type="entry name" value="PilP"/>
</dbReference>
<accession>A0A2U2I4U9</accession>
<dbReference type="PIRSF" id="PIRSF016481">
    <property type="entry name" value="Pilus_assembly_PilP"/>
    <property type="match status" value="1"/>
</dbReference>
<dbReference type="PROSITE" id="PS51257">
    <property type="entry name" value="PROKAR_LIPOPROTEIN"/>
    <property type="match status" value="1"/>
</dbReference>
<organism evidence="1 2">
    <name type="scientific">Massilia glaciei</name>
    <dbReference type="NCBI Taxonomy" id="1524097"/>
    <lineage>
        <taxon>Bacteria</taxon>
        <taxon>Pseudomonadati</taxon>
        <taxon>Pseudomonadota</taxon>
        <taxon>Betaproteobacteria</taxon>
        <taxon>Burkholderiales</taxon>
        <taxon>Oxalobacteraceae</taxon>
        <taxon>Telluria group</taxon>
        <taxon>Massilia</taxon>
    </lineage>
</organism>
<sequence length="190" mass="21101">MSATKPFPGRPRGPLAPLLPLLLPLLLGACSDSDVKEVQDWMAQVKKETKVRVDPIAPPKTFIPFAYARTDATDPYNPEKLLAELARVAAKSVNPLKPDDTRRRELLETYPLDTMRMVGTLNKGGVMYGLVRIDATLHKVRPGQRIAQNFGVITAVGEEEIDLREVVQDAAGEWVERMSKLELQVQETGK</sequence>
<evidence type="ECO:0000313" key="2">
    <source>
        <dbReference type="Proteomes" id="UP000241421"/>
    </source>
</evidence>
<dbReference type="AlphaFoldDB" id="A0A2U2I4U9"/>
<reference evidence="1 2" key="1">
    <citation type="submission" date="2018-04" db="EMBL/GenBank/DDBJ databases">
        <title>Massilia violaceinigra sp. nov., a novel purple-pigmented bacterium isolated from Tianshan glacier, Xinjiang, China.</title>
        <authorList>
            <person name="Wang H."/>
        </authorList>
    </citation>
    <scope>NUCLEOTIDE SEQUENCE [LARGE SCALE GENOMIC DNA]</scope>
    <source>
        <strain evidence="1 2">B448-2</strain>
    </source>
</reference>
<dbReference type="Gene3D" id="2.30.30.830">
    <property type="match status" value="1"/>
</dbReference>